<feature type="transmembrane region" description="Helical" evidence="1">
    <location>
        <begin position="93"/>
        <end position="112"/>
    </location>
</feature>
<proteinExistence type="predicted"/>
<keyword evidence="1" id="KW-0812">Transmembrane</keyword>
<accession>A0ABX5GMJ2</accession>
<organism evidence="2 3">
    <name type="scientific">Photobacterium iliopiscarium</name>
    <dbReference type="NCBI Taxonomy" id="56192"/>
    <lineage>
        <taxon>Bacteria</taxon>
        <taxon>Pseudomonadati</taxon>
        <taxon>Pseudomonadota</taxon>
        <taxon>Gammaproteobacteria</taxon>
        <taxon>Vibrionales</taxon>
        <taxon>Vibrionaceae</taxon>
        <taxon>Photobacterium</taxon>
    </lineage>
</organism>
<keyword evidence="3" id="KW-1185">Reference proteome</keyword>
<protein>
    <submittedName>
        <fullName evidence="2">Uncharacterized protein</fullName>
    </submittedName>
</protein>
<name>A0ABX5GMJ2_9GAMM</name>
<gene>
    <name evidence="2" type="ORF">C9J52_18945</name>
</gene>
<evidence type="ECO:0000313" key="3">
    <source>
        <dbReference type="Proteomes" id="UP000241190"/>
    </source>
</evidence>
<feature type="transmembrane region" description="Helical" evidence="1">
    <location>
        <begin position="15"/>
        <end position="32"/>
    </location>
</feature>
<dbReference type="RefSeq" id="WP_045037888.1">
    <property type="nucleotide sequence ID" value="NZ_JZSR01000029.1"/>
</dbReference>
<evidence type="ECO:0000256" key="1">
    <source>
        <dbReference type="SAM" id="Phobius"/>
    </source>
</evidence>
<dbReference type="Proteomes" id="UP000241190">
    <property type="component" value="Unassembled WGS sequence"/>
</dbReference>
<sequence>MNFGSLVSYLKKHPLLVVTFSALSCAFIGFWLEYTLLANFGLNIGTFASIDYFLLAGVSSPKVLFIFSGLVVTNYLKIKLLTDHFPDAKEAHANWRIVIFLALIGVAGSFIYNNSEDKFKEITESPKQFVDVTLRTNNAPLSPISKDFTLITATDAFMLFYQHSTSAVIATPIENISAVSVFVAGSVGDVPE</sequence>
<comment type="caution">
    <text evidence="2">The sequence shown here is derived from an EMBL/GenBank/DDBJ whole genome shotgun (WGS) entry which is preliminary data.</text>
</comment>
<keyword evidence="1" id="KW-1133">Transmembrane helix</keyword>
<reference evidence="2 3" key="1">
    <citation type="submission" date="2018-03" db="EMBL/GenBank/DDBJ databases">
        <title>Whole genome sequencing of Histamine producing bacteria.</title>
        <authorList>
            <person name="Butler K."/>
        </authorList>
    </citation>
    <scope>NUCLEOTIDE SEQUENCE [LARGE SCALE GENOMIC DNA]</scope>
    <source>
        <strain evidence="2 3">ATCC 51761</strain>
    </source>
</reference>
<dbReference type="EMBL" id="PYOP01000048">
    <property type="protein sequence ID" value="PSW92303.1"/>
    <property type="molecule type" value="Genomic_DNA"/>
</dbReference>
<feature type="transmembrane region" description="Helical" evidence="1">
    <location>
        <begin position="52"/>
        <end position="72"/>
    </location>
</feature>
<keyword evidence="1" id="KW-0472">Membrane</keyword>
<evidence type="ECO:0000313" key="2">
    <source>
        <dbReference type="EMBL" id="PSW92303.1"/>
    </source>
</evidence>